<proteinExistence type="inferred from homology"/>
<sequence length="289" mass="30999">MIRALLLAAALLCSAPALAAPAKFPPAGTAIRLGTSYQLRSAALGEMRTINIVLPASYAKAPAKRYPVLYLIDGGVDQDLLHVAGVVQLGGIWGRSAEAIVVGIETRDRRRELVGPTRDPALVKRYPTAGDSAKFRAFLRDTVKPFVERRYRTNGRSALLGESLAGLFAVETYLAEPALFDAYGAIDPSLWWDKEALSLTAAARLGEGQQGRPLFLAFAKEQSEEPAAMARLVAGLTAKALPFCLAPRPQLTHATIYQQETPEALQYLLPPAEPAPPEFGFTLACAAGM</sequence>
<dbReference type="Gene3D" id="3.40.50.1820">
    <property type="entry name" value="alpha/beta hydrolase"/>
    <property type="match status" value="1"/>
</dbReference>
<comment type="similarity">
    <text evidence="1">Belongs to the esterase D family.</text>
</comment>
<evidence type="ECO:0000313" key="5">
    <source>
        <dbReference type="Proteomes" id="UP001156703"/>
    </source>
</evidence>
<evidence type="ECO:0000256" key="1">
    <source>
        <dbReference type="ARBA" id="ARBA00005622"/>
    </source>
</evidence>
<keyword evidence="2 4" id="KW-0378">Hydrolase</keyword>
<reference evidence="5" key="1">
    <citation type="journal article" date="2019" name="Int. J. Syst. Evol. Microbiol.">
        <title>The Global Catalogue of Microorganisms (GCM) 10K type strain sequencing project: providing services to taxonomists for standard genome sequencing and annotation.</title>
        <authorList>
            <consortium name="The Broad Institute Genomics Platform"/>
            <consortium name="The Broad Institute Genome Sequencing Center for Infectious Disease"/>
            <person name="Wu L."/>
            <person name="Ma J."/>
        </authorList>
    </citation>
    <scope>NUCLEOTIDE SEQUENCE [LARGE SCALE GENOMIC DNA]</scope>
    <source>
        <strain evidence="5">NBRC 102146</strain>
    </source>
</reference>
<accession>A0ABQ5Z165</accession>
<dbReference type="SUPFAM" id="SSF53474">
    <property type="entry name" value="alpha/beta-Hydrolases"/>
    <property type="match status" value="1"/>
</dbReference>
<name>A0ABQ5Z165_9SPHN</name>
<dbReference type="PANTHER" id="PTHR40841">
    <property type="entry name" value="SIDEROPHORE TRIACETYLFUSARININE C ESTERASE"/>
    <property type="match status" value="1"/>
</dbReference>
<dbReference type="Pfam" id="PF00756">
    <property type="entry name" value="Esterase"/>
    <property type="match status" value="1"/>
</dbReference>
<dbReference type="PANTHER" id="PTHR40841:SF2">
    <property type="entry name" value="SIDEROPHORE-DEGRADING ESTERASE (EUROFUNG)"/>
    <property type="match status" value="1"/>
</dbReference>
<dbReference type="InterPro" id="IPR000801">
    <property type="entry name" value="Esterase-like"/>
</dbReference>
<feature type="signal peptide" evidence="3">
    <location>
        <begin position="1"/>
        <end position="19"/>
    </location>
</feature>
<dbReference type="GO" id="GO:0016787">
    <property type="term" value="F:hydrolase activity"/>
    <property type="evidence" value="ECO:0007669"/>
    <property type="project" value="UniProtKB-KW"/>
</dbReference>
<dbReference type="RefSeq" id="WP_037504443.1">
    <property type="nucleotide sequence ID" value="NZ_BSOO01000002.1"/>
</dbReference>
<comment type="caution">
    <text evidence="4">The sequence shown here is derived from an EMBL/GenBank/DDBJ whole genome shotgun (WGS) entry which is preliminary data.</text>
</comment>
<dbReference type="EMBL" id="BSOO01000002">
    <property type="protein sequence ID" value="GLR46510.1"/>
    <property type="molecule type" value="Genomic_DNA"/>
</dbReference>
<feature type="chain" id="PRO_5045198415" evidence="3">
    <location>
        <begin position="20"/>
        <end position="289"/>
    </location>
</feature>
<evidence type="ECO:0000256" key="3">
    <source>
        <dbReference type="SAM" id="SignalP"/>
    </source>
</evidence>
<organism evidence="4 5">
    <name type="scientific">Sphingomonas astaxanthinifaciens DSM 22298</name>
    <dbReference type="NCBI Taxonomy" id="1123267"/>
    <lineage>
        <taxon>Bacteria</taxon>
        <taxon>Pseudomonadati</taxon>
        <taxon>Pseudomonadota</taxon>
        <taxon>Alphaproteobacteria</taxon>
        <taxon>Sphingomonadales</taxon>
        <taxon>Sphingomonadaceae</taxon>
        <taxon>Sphingomonas</taxon>
    </lineage>
</organism>
<dbReference type="Proteomes" id="UP001156703">
    <property type="component" value="Unassembled WGS sequence"/>
</dbReference>
<gene>
    <name evidence="4" type="ORF">GCM10007925_02210</name>
</gene>
<protein>
    <submittedName>
        <fullName evidence="4">Alpha/beta family hydrolase</fullName>
    </submittedName>
</protein>
<evidence type="ECO:0000313" key="4">
    <source>
        <dbReference type="EMBL" id="GLR46510.1"/>
    </source>
</evidence>
<dbReference type="InterPro" id="IPR029058">
    <property type="entry name" value="AB_hydrolase_fold"/>
</dbReference>
<keyword evidence="3" id="KW-0732">Signal</keyword>
<keyword evidence="5" id="KW-1185">Reference proteome</keyword>
<dbReference type="InterPro" id="IPR052558">
    <property type="entry name" value="Siderophore_Hydrolase_D"/>
</dbReference>
<evidence type="ECO:0000256" key="2">
    <source>
        <dbReference type="ARBA" id="ARBA00022801"/>
    </source>
</evidence>